<dbReference type="Gene3D" id="3.40.50.12780">
    <property type="entry name" value="N-terminal domain of ligase-like"/>
    <property type="match status" value="1"/>
</dbReference>
<dbReference type="InterPro" id="IPR045851">
    <property type="entry name" value="AMP-bd_C_sf"/>
</dbReference>
<dbReference type="InterPro" id="IPR020845">
    <property type="entry name" value="AMP-binding_CS"/>
</dbReference>
<dbReference type="CDD" id="cd05926">
    <property type="entry name" value="FACL_fum10p_like"/>
    <property type="match status" value="1"/>
</dbReference>
<evidence type="ECO:0000313" key="7">
    <source>
        <dbReference type="EMBL" id="KAA8492212.1"/>
    </source>
</evidence>
<evidence type="ECO:0000313" key="8">
    <source>
        <dbReference type="Proteomes" id="UP000324585"/>
    </source>
</evidence>
<keyword evidence="3" id="KW-0547">Nucleotide-binding</keyword>
<evidence type="ECO:0000256" key="4">
    <source>
        <dbReference type="ARBA" id="ARBA00022840"/>
    </source>
</evidence>
<dbReference type="GO" id="GO:0006631">
    <property type="term" value="P:fatty acid metabolic process"/>
    <property type="evidence" value="ECO:0007669"/>
    <property type="project" value="TreeGrafter"/>
</dbReference>
<dbReference type="InterPro" id="IPR042099">
    <property type="entry name" value="ANL_N_sf"/>
</dbReference>
<dbReference type="Pfam" id="PF00501">
    <property type="entry name" value="AMP-binding"/>
    <property type="match status" value="1"/>
</dbReference>
<reference evidence="8" key="1">
    <citation type="journal article" date="2019" name="Nat. Commun.">
        <title>Expansion of phycobilisome linker gene families in mesophilic red algae.</title>
        <authorList>
            <person name="Lee J."/>
            <person name="Kim D."/>
            <person name="Bhattacharya D."/>
            <person name="Yoon H.S."/>
        </authorList>
    </citation>
    <scope>NUCLEOTIDE SEQUENCE [LARGE SCALE GENOMIC DNA]</scope>
    <source>
        <strain evidence="8">CCMP 1328</strain>
    </source>
</reference>
<dbReference type="Gene3D" id="3.30.300.30">
    <property type="match status" value="1"/>
</dbReference>
<dbReference type="SUPFAM" id="SSF56801">
    <property type="entry name" value="Acetyl-CoA synthetase-like"/>
    <property type="match status" value="1"/>
</dbReference>
<dbReference type="PROSITE" id="PS00455">
    <property type="entry name" value="AMP_BINDING"/>
    <property type="match status" value="1"/>
</dbReference>
<evidence type="ECO:0000256" key="3">
    <source>
        <dbReference type="ARBA" id="ARBA00022741"/>
    </source>
</evidence>
<organism evidence="7 8">
    <name type="scientific">Porphyridium purpureum</name>
    <name type="common">Red alga</name>
    <name type="synonym">Porphyridium cruentum</name>
    <dbReference type="NCBI Taxonomy" id="35688"/>
    <lineage>
        <taxon>Eukaryota</taxon>
        <taxon>Rhodophyta</taxon>
        <taxon>Bangiophyceae</taxon>
        <taxon>Porphyridiales</taxon>
        <taxon>Porphyridiaceae</taxon>
        <taxon>Porphyridium</taxon>
    </lineage>
</organism>
<accession>A0A5J4YMG0</accession>
<dbReference type="PANTHER" id="PTHR43201">
    <property type="entry name" value="ACYL-COA SYNTHETASE"/>
    <property type="match status" value="1"/>
</dbReference>
<dbReference type="AlphaFoldDB" id="A0A5J4YMG0"/>
<comment type="caution">
    <text evidence="7">The sequence shown here is derived from an EMBL/GenBank/DDBJ whole genome shotgun (WGS) entry which is preliminary data.</text>
</comment>
<dbReference type="InterPro" id="IPR000873">
    <property type="entry name" value="AMP-dep_synth/lig_dom"/>
</dbReference>
<dbReference type="InterPro" id="IPR045310">
    <property type="entry name" value="Pcs60-like"/>
</dbReference>
<dbReference type="OrthoDB" id="3633556at2759"/>
<proteinExistence type="inferred from homology"/>
<keyword evidence="4" id="KW-0067">ATP-binding</keyword>
<evidence type="ECO:0000256" key="2">
    <source>
        <dbReference type="ARBA" id="ARBA00022598"/>
    </source>
</evidence>
<name>A0A5J4YMG0_PORPP</name>
<sequence>MSVSHSSLHCVPPRVLATSFSLPNHIQNPNGLMTPLNTHTKNYPKITIALKRLNGLKSTRQTLADHKAVMPDGTARRTDDTTKDASKEGKMETLCDVLSRGQADRHALREVLLNDAARAPETVFKSRDFTFATLRELVADFATQLLEIGHLKAGDAVCMVQQNSAEFVVAYLAVVSLGAVVAPLNPNYMRDEFEFYLTDTACKVLLVSGSDHTLPAVVSAVGLGTAMVVNVFDEVDGQHGHFRLEASTATRSGHHQEVPAKSSSVRADVTAMFLHTSGTTSKPKGVPLSHGNMACSVDNIVRTYELTASDTTILVMPLFHVHGLIAALLSTLASGGCVVIPPMGKFSASTFWPMVAQFGVTWYTAVPTIHQILLQRADTDFAANGMHENIHLRFIRSCSASLASSTLEQLESTFHAPVLEAYGMTEAAHQMASNPLPSHGVRKPGSVGPPQGSVSITILDEQNSEMSTPGVVGEVCIRGANVTHGYHNNAAANETAFAAGWFHTGDQGFLDTDGYLTLTGRIKELINRGGEKISPLEVDAALLSCAGVLEAVSFGAPDAKYGEVVHAAVVVKDASITEESILEHVKGRLALFKVPIKLYSLDQIPKGATGKVQRRHVAAALLQ</sequence>
<dbReference type="Proteomes" id="UP000324585">
    <property type="component" value="Unassembled WGS sequence"/>
</dbReference>
<comment type="similarity">
    <text evidence="1">Belongs to the ATP-dependent AMP-binding enzyme family.</text>
</comment>
<keyword evidence="2 7" id="KW-0436">Ligase</keyword>
<feature type="domain" description="AMP-binding enzyme C-terminal" evidence="6">
    <location>
        <begin position="537"/>
        <end position="611"/>
    </location>
</feature>
<dbReference type="GO" id="GO:0005524">
    <property type="term" value="F:ATP binding"/>
    <property type="evidence" value="ECO:0007669"/>
    <property type="project" value="UniProtKB-KW"/>
</dbReference>
<protein>
    <submittedName>
        <fullName evidence="7">Oxalate--CoA ligase</fullName>
    </submittedName>
</protein>
<evidence type="ECO:0000259" key="6">
    <source>
        <dbReference type="Pfam" id="PF13193"/>
    </source>
</evidence>
<gene>
    <name evidence="7" type="ORF">FVE85_3650</name>
</gene>
<dbReference type="PANTHER" id="PTHR43201:SF5">
    <property type="entry name" value="MEDIUM-CHAIN ACYL-COA LIGASE ACSF2, MITOCHONDRIAL"/>
    <property type="match status" value="1"/>
</dbReference>
<evidence type="ECO:0000259" key="5">
    <source>
        <dbReference type="Pfam" id="PF00501"/>
    </source>
</evidence>
<feature type="domain" description="AMP-dependent synthetase/ligase" evidence="5">
    <location>
        <begin position="118"/>
        <end position="487"/>
    </location>
</feature>
<dbReference type="EMBL" id="VRMN01000010">
    <property type="protein sequence ID" value="KAA8492212.1"/>
    <property type="molecule type" value="Genomic_DNA"/>
</dbReference>
<keyword evidence="8" id="KW-1185">Reference proteome</keyword>
<dbReference type="GO" id="GO:0031956">
    <property type="term" value="F:medium-chain fatty acid-CoA ligase activity"/>
    <property type="evidence" value="ECO:0007669"/>
    <property type="project" value="TreeGrafter"/>
</dbReference>
<dbReference type="Pfam" id="PF13193">
    <property type="entry name" value="AMP-binding_C"/>
    <property type="match status" value="1"/>
</dbReference>
<dbReference type="OMA" id="FEPAQCL"/>
<evidence type="ECO:0000256" key="1">
    <source>
        <dbReference type="ARBA" id="ARBA00006432"/>
    </source>
</evidence>
<dbReference type="InterPro" id="IPR025110">
    <property type="entry name" value="AMP-bd_C"/>
</dbReference>